<accession>A0A7S3AV01</accession>
<protein>
    <submittedName>
        <fullName evidence="1">Uncharacterized protein</fullName>
    </submittedName>
</protein>
<gene>
    <name evidence="1" type="ORF">HERI1096_LOCUS16895</name>
</gene>
<organism evidence="1">
    <name type="scientific">Haptolina ericina</name>
    <dbReference type="NCBI Taxonomy" id="156174"/>
    <lineage>
        <taxon>Eukaryota</taxon>
        <taxon>Haptista</taxon>
        <taxon>Haptophyta</taxon>
        <taxon>Prymnesiophyceae</taxon>
        <taxon>Prymnesiales</taxon>
        <taxon>Prymnesiaceae</taxon>
        <taxon>Haptolina</taxon>
    </lineage>
</organism>
<reference evidence="1" key="1">
    <citation type="submission" date="2021-01" db="EMBL/GenBank/DDBJ databases">
        <authorList>
            <person name="Corre E."/>
            <person name="Pelletier E."/>
            <person name="Niang G."/>
            <person name="Scheremetjew M."/>
            <person name="Finn R."/>
            <person name="Kale V."/>
            <person name="Holt S."/>
            <person name="Cochrane G."/>
            <person name="Meng A."/>
            <person name="Brown T."/>
            <person name="Cohen L."/>
        </authorList>
    </citation>
    <scope>NUCLEOTIDE SEQUENCE</scope>
    <source>
        <strain evidence="1">CCMP281</strain>
    </source>
</reference>
<name>A0A7S3AV01_9EUKA</name>
<sequence>MRVCGRGDAFADRVAQESGCVSAIPTGGTKICQPFAEFTGRGDLKRTIKKDMHKTGVLEARIASTRLKTVCSSAYYHEENGRREPACFEFGFHRASPDPSEIHLIEDHESSRRIRQMTSSGQAFALREPAYHCWVDHLRKAEEVEALRRLRPRVYAEVPSAFDLEDLSTWMPPIPPILEGVAAAAGRPPAVPQDPAVGEDLILERDQFLQDPAVVRARERLVHDGRPA</sequence>
<proteinExistence type="predicted"/>
<dbReference type="AlphaFoldDB" id="A0A7S3AV01"/>
<evidence type="ECO:0000313" key="1">
    <source>
        <dbReference type="EMBL" id="CAE0116210.1"/>
    </source>
</evidence>
<dbReference type="EMBL" id="HBHX01030336">
    <property type="protein sequence ID" value="CAE0116210.1"/>
    <property type="molecule type" value="Transcribed_RNA"/>
</dbReference>